<dbReference type="Proteomes" id="UP001482620">
    <property type="component" value="Unassembled WGS sequence"/>
</dbReference>
<comment type="caution">
    <text evidence="1">The sequence shown here is derived from an EMBL/GenBank/DDBJ whole genome shotgun (WGS) entry which is preliminary data.</text>
</comment>
<protein>
    <submittedName>
        <fullName evidence="1">Uncharacterized protein</fullName>
    </submittedName>
</protein>
<organism evidence="1 2">
    <name type="scientific">Ilyodon furcidens</name>
    <name type="common">goldbreast splitfin</name>
    <dbReference type="NCBI Taxonomy" id="33524"/>
    <lineage>
        <taxon>Eukaryota</taxon>
        <taxon>Metazoa</taxon>
        <taxon>Chordata</taxon>
        <taxon>Craniata</taxon>
        <taxon>Vertebrata</taxon>
        <taxon>Euteleostomi</taxon>
        <taxon>Actinopterygii</taxon>
        <taxon>Neopterygii</taxon>
        <taxon>Teleostei</taxon>
        <taxon>Neoteleostei</taxon>
        <taxon>Acanthomorphata</taxon>
        <taxon>Ovalentaria</taxon>
        <taxon>Atherinomorphae</taxon>
        <taxon>Cyprinodontiformes</taxon>
        <taxon>Goodeidae</taxon>
        <taxon>Ilyodon</taxon>
    </lineage>
</organism>
<sequence>MCNLQVQFQVSFKAISSLLHFQMSLHLCPLPRPWGSSSPQQLRRSIEAFSLHLHITRADPTPRPAVCVGLSLLFTGTDSIKPLFAVVSTSTAWTCVSDSFFV</sequence>
<name>A0ABV0UVY0_9TELE</name>
<dbReference type="EMBL" id="JAHRIQ010082629">
    <property type="protein sequence ID" value="MEQ2248183.1"/>
    <property type="molecule type" value="Genomic_DNA"/>
</dbReference>
<keyword evidence="2" id="KW-1185">Reference proteome</keyword>
<gene>
    <name evidence="1" type="ORF">ILYODFUR_016683</name>
</gene>
<accession>A0ABV0UVY0</accession>
<proteinExistence type="predicted"/>
<evidence type="ECO:0000313" key="1">
    <source>
        <dbReference type="EMBL" id="MEQ2248183.1"/>
    </source>
</evidence>
<reference evidence="1 2" key="1">
    <citation type="submission" date="2021-06" db="EMBL/GenBank/DDBJ databases">
        <authorList>
            <person name="Palmer J.M."/>
        </authorList>
    </citation>
    <scope>NUCLEOTIDE SEQUENCE [LARGE SCALE GENOMIC DNA]</scope>
    <source>
        <strain evidence="2">if_2019</strain>
        <tissue evidence="1">Muscle</tissue>
    </source>
</reference>
<evidence type="ECO:0000313" key="2">
    <source>
        <dbReference type="Proteomes" id="UP001482620"/>
    </source>
</evidence>